<comment type="caution">
    <text evidence="2">The sequence shown here is derived from an EMBL/GenBank/DDBJ whole genome shotgun (WGS) entry which is preliminary data.</text>
</comment>
<feature type="region of interest" description="Disordered" evidence="1">
    <location>
        <begin position="41"/>
        <end position="63"/>
    </location>
</feature>
<keyword evidence="3" id="KW-1185">Reference proteome</keyword>
<name>A0A9D4L9N0_DREPO</name>
<evidence type="ECO:0000256" key="1">
    <source>
        <dbReference type="SAM" id="MobiDB-lite"/>
    </source>
</evidence>
<evidence type="ECO:0000313" key="3">
    <source>
        <dbReference type="Proteomes" id="UP000828390"/>
    </source>
</evidence>
<reference evidence="2" key="2">
    <citation type="submission" date="2020-11" db="EMBL/GenBank/DDBJ databases">
        <authorList>
            <person name="McCartney M.A."/>
            <person name="Auch B."/>
            <person name="Kono T."/>
            <person name="Mallez S."/>
            <person name="Becker A."/>
            <person name="Gohl D.M."/>
            <person name="Silverstein K.A.T."/>
            <person name="Koren S."/>
            <person name="Bechman K.B."/>
            <person name="Herman A."/>
            <person name="Abrahante J.E."/>
            <person name="Garbe J."/>
        </authorList>
    </citation>
    <scope>NUCLEOTIDE SEQUENCE</scope>
    <source>
        <strain evidence="2">Duluth1</strain>
        <tissue evidence="2">Whole animal</tissue>
    </source>
</reference>
<gene>
    <name evidence="2" type="ORF">DPMN_096574</name>
</gene>
<protein>
    <submittedName>
        <fullName evidence="2">Uncharacterized protein</fullName>
    </submittedName>
</protein>
<dbReference type="EMBL" id="JAIWYP010000003">
    <property type="protein sequence ID" value="KAH3854035.1"/>
    <property type="molecule type" value="Genomic_DNA"/>
</dbReference>
<sequence>MRPYSQLTRSASGLKQMSRQENHRLLDLVRTDLPCQILHRTRSAMGQRSTEGRVTTEVHRHIT</sequence>
<organism evidence="2 3">
    <name type="scientific">Dreissena polymorpha</name>
    <name type="common">Zebra mussel</name>
    <name type="synonym">Mytilus polymorpha</name>
    <dbReference type="NCBI Taxonomy" id="45954"/>
    <lineage>
        <taxon>Eukaryota</taxon>
        <taxon>Metazoa</taxon>
        <taxon>Spiralia</taxon>
        <taxon>Lophotrochozoa</taxon>
        <taxon>Mollusca</taxon>
        <taxon>Bivalvia</taxon>
        <taxon>Autobranchia</taxon>
        <taxon>Heteroconchia</taxon>
        <taxon>Euheterodonta</taxon>
        <taxon>Imparidentia</taxon>
        <taxon>Neoheterodontei</taxon>
        <taxon>Myida</taxon>
        <taxon>Dreissenoidea</taxon>
        <taxon>Dreissenidae</taxon>
        <taxon>Dreissena</taxon>
    </lineage>
</organism>
<dbReference type="Proteomes" id="UP000828390">
    <property type="component" value="Unassembled WGS sequence"/>
</dbReference>
<accession>A0A9D4L9N0</accession>
<reference evidence="2" key="1">
    <citation type="journal article" date="2019" name="bioRxiv">
        <title>The Genome of the Zebra Mussel, Dreissena polymorpha: A Resource for Invasive Species Research.</title>
        <authorList>
            <person name="McCartney M.A."/>
            <person name="Auch B."/>
            <person name="Kono T."/>
            <person name="Mallez S."/>
            <person name="Zhang Y."/>
            <person name="Obille A."/>
            <person name="Becker A."/>
            <person name="Abrahante J.E."/>
            <person name="Garbe J."/>
            <person name="Badalamenti J.P."/>
            <person name="Herman A."/>
            <person name="Mangelson H."/>
            <person name="Liachko I."/>
            <person name="Sullivan S."/>
            <person name="Sone E.D."/>
            <person name="Koren S."/>
            <person name="Silverstein K.A.T."/>
            <person name="Beckman K.B."/>
            <person name="Gohl D.M."/>
        </authorList>
    </citation>
    <scope>NUCLEOTIDE SEQUENCE</scope>
    <source>
        <strain evidence="2">Duluth1</strain>
        <tissue evidence="2">Whole animal</tissue>
    </source>
</reference>
<proteinExistence type="predicted"/>
<dbReference type="AlphaFoldDB" id="A0A9D4L9N0"/>
<feature type="compositionally biased region" description="Basic and acidic residues" evidence="1">
    <location>
        <begin position="50"/>
        <end position="63"/>
    </location>
</feature>
<evidence type="ECO:0000313" key="2">
    <source>
        <dbReference type="EMBL" id="KAH3854035.1"/>
    </source>
</evidence>